<gene>
    <name evidence="3" type="ORF">JOM49_001314</name>
</gene>
<keyword evidence="4" id="KW-1185">Reference proteome</keyword>
<feature type="signal peptide" evidence="2">
    <location>
        <begin position="1"/>
        <end position="28"/>
    </location>
</feature>
<proteinExistence type="predicted"/>
<evidence type="ECO:0008006" key="5">
    <source>
        <dbReference type="Google" id="ProtNLM"/>
    </source>
</evidence>
<evidence type="ECO:0000313" key="3">
    <source>
        <dbReference type="EMBL" id="MBP2179788.1"/>
    </source>
</evidence>
<feature type="region of interest" description="Disordered" evidence="1">
    <location>
        <begin position="1198"/>
        <end position="1219"/>
    </location>
</feature>
<dbReference type="EMBL" id="JAGGMS010000001">
    <property type="protein sequence ID" value="MBP2179788.1"/>
    <property type="molecule type" value="Genomic_DNA"/>
</dbReference>
<evidence type="ECO:0000313" key="4">
    <source>
        <dbReference type="Proteomes" id="UP000741013"/>
    </source>
</evidence>
<reference evidence="3 4" key="1">
    <citation type="submission" date="2021-03" db="EMBL/GenBank/DDBJ databases">
        <title>Sequencing the genomes of 1000 actinobacteria strains.</title>
        <authorList>
            <person name="Klenk H.-P."/>
        </authorList>
    </citation>
    <scope>NUCLEOTIDE SEQUENCE [LARGE SCALE GENOMIC DNA]</scope>
    <source>
        <strain evidence="3 4">DSM 45510</strain>
    </source>
</reference>
<accession>A0ABS4PK91</accession>
<keyword evidence="2" id="KW-0732">Signal</keyword>
<feature type="region of interest" description="Disordered" evidence="1">
    <location>
        <begin position="389"/>
        <end position="408"/>
    </location>
</feature>
<comment type="caution">
    <text evidence="3">The sequence shown here is derived from an EMBL/GenBank/DDBJ whole genome shotgun (WGS) entry which is preliminary data.</text>
</comment>
<dbReference type="RefSeq" id="WP_209663463.1">
    <property type="nucleotide sequence ID" value="NZ_JAGGMS010000001.1"/>
</dbReference>
<feature type="compositionally biased region" description="Low complexity" evidence="1">
    <location>
        <begin position="391"/>
        <end position="406"/>
    </location>
</feature>
<sequence length="1325" mass="128910">MQTWAKRGFQTALVTGGLLMLGTGIASADENVNPDSPAGPLDANLNIPVQFEKNALGTPGGQVNFPGYRGDISTDTVTSPVKNVPALQKASAPAGKATAPLAGVTDKATSALSAAGAQRQEVSGVGFEPTADPVKGNKVDLDVTAPIQICGNAVGVVGDAAIDDADCGTQSYENDQDTTTDGKHSGIAGNAVVLDWAMPVQIAGNAGGFAGGSGYTSGSAEQEVVETGDISTDGSGSSASGNVVAGQFATPVQVTGNAASWILGNAYSEFDAETEAESGGWIKSDGDGGAGTGNVVGVPIALPTKVNGNAAGAWLSDADSVSHSEADATAGDTTPGLNNIPAYITTEGDDAFLAGTVVQPQGALIANVAGNAGSWIGNATTGNALDDDYADGGSSSSEVEAGGFSSTSGLDGSANGNIVDLPVAVPVEAFGIGGTYIGNAHSAHDNETGAKAGEGTFTTGDGSFLGANTITGQPALTGEVFGVGASHIGNASGTSHETKSVQAGGYNGSTGNDSSASGNIVQVPLAIPAEVFGIGASYIGQGEGTASEVKKINGAGGGNTDDDNGFGSSNLLSTPLAVPAQVFGIGASHLGRGTGEATTDTQVTAGHAVKATGDKAAASGNIGFVPVALPVQAHGLGGSVIGSGFGTSENATDATAGGDATTGGEEGALAGNIVQAPFAGAATVFGSSAGLAALVGGDTAENDVVAEAGGDSETNGDAAAFAGNVVSAQGLPVAQVFGDAVGVVAKSSGEAANSTDATSGGDITTSGVDGAFSGNILDVPAAAVAQVFGDAVAVAGAADATAENVTNGKVAGETTTAGAMDTVSGFDGQLPVGVVGQAYDIPVAVLGAAFAQATNATDVLVGEDEAQFIHRFDGKELPVDALPKLGWPSLPALPGTPGLGRGLDLPTSGLPVPGLSSVPGLPGLPGAGAQQRSDVPAPSLPIGFVSPGFQLPADVLGVARAESRSVTDVLAAENEPEFIQSFDGKELPVGALPTLPILSGAAPQQRFDAPSTGELPLELSSDDLDSVGVLGGGLTTGLPTDAVTGGGLPSGMLADSLPLDDGLPTGQLIDAVLPGSATQEGSVPFDRVASGGVSTDVLDGGLLPTNVVPTDAVFGSVLPTGAVEERNSPVDNLEVGGLPTDGLLGGGLPIDGLGGVLPTGSATNRNLPVDNLALGLPTDALLGGGLPTDALTKGELPTKKLTEGGLPTKKLTEGGLPTKKLTEGGLPTKKLLQGGLPTQQLLQGGLPTGELTGGVLPTDSLTTGLLGSALPADPAAATTAPMNNVSALPVSDELVPGASVIPALAQVDGPLSVFQRVLTGFTGLK</sequence>
<name>A0ABS4PK91_9PSEU</name>
<evidence type="ECO:0000256" key="1">
    <source>
        <dbReference type="SAM" id="MobiDB-lite"/>
    </source>
</evidence>
<feature type="region of interest" description="Disordered" evidence="1">
    <location>
        <begin position="492"/>
        <end position="514"/>
    </location>
</feature>
<feature type="chain" id="PRO_5045323886" description="Small secreted domain" evidence="2">
    <location>
        <begin position="29"/>
        <end position="1325"/>
    </location>
</feature>
<dbReference type="Proteomes" id="UP000741013">
    <property type="component" value="Unassembled WGS sequence"/>
</dbReference>
<evidence type="ECO:0000256" key="2">
    <source>
        <dbReference type="SAM" id="SignalP"/>
    </source>
</evidence>
<protein>
    <recommendedName>
        <fullName evidence="5">Small secreted domain</fullName>
    </recommendedName>
</protein>
<organism evidence="3 4">
    <name type="scientific">Amycolatopsis magusensis</name>
    <dbReference type="NCBI Taxonomy" id="882444"/>
    <lineage>
        <taxon>Bacteria</taxon>
        <taxon>Bacillati</taxon>
        <taxon>Actinomycetota</taxon>
        <taxon>Actinomycetes</taxon>
        <taxon>Pseudonocardiales</taxon>
        <taxon>Pseudonocardiaceae</taxon>
        <taxon>Amycolatopsis</taxon>
    </lineage>
</organism>